<gene>
    <name evidence="4" type="ORF">CP557_16520</name>
</gene>
<protein>
    <recommendedName>
        <fullName evidence="3">PKD domain-containing protein</fullName>
    </recommendedName>
</protein>
<dbReference type="GO" id="GO:0030246">
    <property type="term" value="F:carbohydrate binding"/>
    <property type="evidence" value="ECO:0007669"/>
    <property type="project" value="InterPro"/>
</dbReference>
<dbReference type="RefSeq" id="WP_097380915.1">
    <property type="nucleotide sequence ID" value="NZ_NXNI01000001.1"/>
</dbReference>
<feature type="region of interest" description="Disordered" evidence="2">
    <location>
        <begin position="59"/>
        <end position="105"/>
    </location>
</feature>
<dbReference type="Pfam" id="PF02839">
    <property type="entry name" value="CBM_5_12"/>
    <property type="match status" value="1"/>
</dbReference>
<dbReference type="SMART" id="SM00495">
    <property type="entry name" value="ChtBD3"/>
    <property type="match status" value="1"/>
</dbReference>
<dbReference type="Gene3D" id="2.10.10.20">
    <property type="entry name" value="Carbohydrate-binding module superfamily 5/12"/>
    <property type="match status" value="1"/>
</dbReference>
<evidence type="ECO:0000313" key="5">
    <source>
        <dbReference type="Proteomes" id="UP000219689"/>
    </source>
</evidence>
<name>A0A2A5QYV4_9EURY</name>
<comment type="caution">
    <text evidence="4">The sequence shown here is derived from an EMBL/GenBank/DDBJ whole genome shotgun (WGS) entry which is preliminary data.</text>
</comment>
<dbReference type="InterPro" id="IPR003610">
    <property type="entry name" value="CBM5/12"/>
</dbReference>
<dbReference type="InterPro" id="IPR036573">
    <property type="entry name" value="CBM_sf_5/12"/>
</dbReference>
<dbReference type="EMBL" id="NXNI01000001">
    <property type="protein sequence ID" value="PCR91984.1"/>
    <property type="molecule type" value="Genomic_DNA"/>
</dbReference>
<organism evidence="4 5">
    <name type="scientific">Natrinema ejinorense</name>
    <dbReference type="NCBI Taxonomy" id="373386"/>
    <lineage>
        <taxon>Archaea</taxon>
        <taxon>Methanobacteriati</taxon>
        <taxon>Methanobacteriota</taxon>
        <taxon>Stenosarchaea group</taxon>
        <taxon>Halobacteria</taxon>
        <taxon>Halobacteriales</taxon>
        <taxon>Natrialbaceae</taxon>
        <taxon>Natrinema</taxon>
    </lineage>
</organism>
<dbReference type="Pfam" id="PF18911">
    <property type="entry name" value="PKD_4"/>
    <property type="match status" value="1"/>
</dbReference>
<keyword evidence="5" id="KW-1185">Reference proteome</keyword>
<dbReference type="SUPFAM" id="SSF49299">
    <property type="entry name" value="PKD domain"/>
    <property type="match status" value="1"/>
</dbReference>
<reference evidence="4 5" key="1">
    <citation type="submission" date="2017-09" db="EMBL/GenBank/DDBJ databases">
        <title>Genome sequences of Natrinema ejinorence JCM 13890T.</title>
        <authorList>
            <person name="Roh S.W."/>
            <person name="Kim Y.B."/>
            <person name="Kim J.Y."/>
        </authorList>
    </citation>
    <scope>NUCLEOTIDE SEQUENCE [LARGE SCALE GENOMIC DNA]</scope>
    <source>
        <strain evidence="4 5">JCM 13890</strain>
    </source>
</reference>
<sequence>MKPTRRTLLRTVSTLTAGLAGATTVSATESPPQWDPDTVYTDGDRVVYDGAVWEAQWWTRGNEPGSREWGPWERIEDAPDDPDPDPEPPEGPTASIAVSETPVPPTEPVVFDATDSAGEIDAYEWDFGDGTEAAGDVVEHAYDDAGEYGVELVVTDTDGRTDAASTTVNVEERDTDPDDITADTTIAEFYGDYDERYVPELFDNWMPDDASDYGADTDAIRNNVDDGSLEFGSLGTQALPWVQQFDDAGLPRHASSQLLPWLSVLPEETETPTFQGSGRSVAWDQTAGPTAATNDPSTFVQPQWPTDAIGEADEEVAERDAVHNQPQHRDDWDSHFSLPDEILYNHDNQLLDTIANDVHPVTGDPLGGDGFTANAPMEVTAEVHADGWSGHQVLVFENTSSVPYHLDGAVIWWVGPSKYGKTMSAGHYNNEQRPEPGVGHPQRDIIEVVLGDEHMPERYEGEDVDLSAFAIRLAFHDSPYMFRTAYPGQYWSLEVRTGDNLAGRHQGDDERQRLVDTMVETCHVELRQDLDIERNTELVETIELTNRVAN</sequence>
<evidence type="ECO:0000259" key="3">
    <source>
        <dbReference type="PROSITE" id="PS50093"/>
    </source>
</evidence>
<dbReference type="GO" id="GO:0004553">
    <property type="term" value="F:hydrolase activity, hydrolyzing O-glycosyl compounds"/>
    <property type="evidence" value="ECO:0007669"/>
    <property type="project" value="InterPro"/>
</dbReference>
<dbReference type="CDD" id="cd12215">
    <property type="entry name" value="ChiC_BD"/>
    <property type="match status" value="1"/>
</dbReference>
<dbReference type="GO" id="GO:0005576">
    <property type="term" value="C:extracellular region"/>
    <property type="evidence" value="ECO:0007669"/>
    <property type="project" value="InterPro"/>
</dbReference>
<dbReference type="PROSITE" id="PS50093">
    <property type="entry name" value="PKD"/>
    <property type="match status" value="1"/>
</dbReference>
<evidence type="ECO:0000256" key="1">
    <source>
        <dbReference type="ARBA" id="ARBA00022801"/>
    </source>
</evidence>
<dbReference type="GO" id="GO:0005975">
    <property type="term" value="P:carbohydrate metabolic process"/>
    <property type="evidence" value="ECO:0007669"/>
    <property type="project" value="InterPro"/>
</dbReference>
<feature type="compositionally biased region" description="Acidic residues" evidence="2">
    <location>
        <begin position="78"/>
        <end position="88"/>
    </location>
</feature>
<dbReference type="CDD" id="cd00146">
    <property type="entry name" value="PKD"/>
    <property type="match status" value="1"/>
</dbReference>
<dbReference type="InterPro" id="IPR013783">
    <property type="entry name" value="Ig-like_fold"/>
</dbReference>
<feature type="domain" description="PKD" evidence="3">
    <location>
        <begin position="92"/>
        <end position="171"/>
    </location>
</feature>
<dbReference type="SMART" id="SM00089">
    <property type="entry name" value="PKD"/>
    <property type="match status" value="1"/>
</dbReference>
<dbReference type="InterPro" id="IPR006311">
    <property type="entry name" value="TAT_signal"/>
</dbReference>
<dbReference type="InterPro" id="IPR035986">
    <property type="entry name" value="PKD_dom_sf"/>
</dbReference>
<proteinExistence type="predicted"/>
<dbReference type="SUPFAM" id="SSF51055">
    <property type="entry name" value="Carbohydrate binding domain"/>
    <property type="match status" value="1"/>
</dbReference>
<evidence type="ECO:0000256" key="2">
    <source>
        <dbReference type="SAM" id="MobiDB-lite"/>
    </source>
</evidence>
<dbReference type="InterPro" id="IPR000601">
    <property type="entry name" value="PKD_dom"/>
</dbReference>
<evidence type="ECO:0000313" key="4">
    <source>
        <dbReference type="EMBL" id="PCR91984.1"/>
    </source>
</evidence>
<keyword evidence="1" id="KW-0378">Hydrolase</keyword>
<dbReference type="Gene3D" id="2.60.40.10">
    <property type="entry name" value="Immunoglobulins"/>
    <property type="match status" value="1"/>
</dbReference>
<dbReference type="OrthoDB" id="8638at2157"/>
<accession>A0A2A5QYV4</accession>
<dbReference type="AlphaFoldDB" id="A0A2A5QYV4"/>
<dbReference type="PROSITE" id="PS51318">
    <property type="entry name" value="TAT"/>
    <property type="match status" value="1"/>
</dbReference>
<dbReference type="InterPro" id="IPR022409">
    <property type="entry name" value="PKD/Chitinase_dom"/>
</dbReference>
<dbReference type="Proteomes" id="UP000219689">
    <property type="component" value="Unassembled WGS sequence"/>
</dbReference>